<dbReference type="EMBL" id="CP036291">
    <property type="protein sequence ID" value="QDU88117.1"/>
    <property type="molecule type" value="Genomic_DNA"/>
</dbReference>
<dbReference type="RefSeq" id="WP_145282700.1">
    <property type="nucleotide sequence ID" value="NZ_CP036291.1"/>
</dbReference>
<feature type="signal peptide" evidence="2">
    <location>
        <begin position="1"/>
        <end position="28"/>
    </location>
</feature>
<name>A0A518D9E7_9BACT</name>
<protein>
    <submittedName>
        <fullName evidence="3">Uncharacterized protein</fullName>
    </submittedName>
</protein>
<reference evidence="3 4" key="1">
    <citation type="submission" date="2019-02" db="EMBL/GenBank/DDBJ databases">
        <title>Deep-cultivation of Planctomycetes and their phenomic and genomic characterization uncovers novel biology.</title>
        <authorList>
            <person name="Wiegand S."/>
            <person name="Jogler M."/>
            <person name="Boedeker C."/>
            <person name="Pinto D."/>
            <person name="Vollmers J."/>
            <person name="Rivas-Marin E."/>
            <person name="Kohn T."/>
            <person name="Peeters S.H."/>
            <person name="Heuer A."/>
            <person name="Rast P."/>
            <person name="Oberbeckmann S."/>
            <person name="Bunk B."/>
            <person name="Jeske O."/>
            <person name="Meyerdierks A."/>
            <person name="Storesund J.E."/>
            <person name="Kallscheuer N."/>
            <person name="Luecker S."/>
            <person name="Lage O.M."/>
            <person name="Pohl T."/>
            <person name="Merkel B.J."/>
            <person name="Hornburger P."/>
            <person name="Mueller R.-W."/>
            <person name="Bruemmer F."/>
            <person name="Labrenz M."/>
            <person name="Spormann A.M."/>
            <person name="Op den Camp H."/>
            <person name="Overmann J."/>
            <person name="Amann R."/>
            <person name="Jetten M.S.M."/>
            <person name="Mascher T."/>
            <person name="Medema M.H."/>
            <person name="Devos D.P."/>
            <person name="Kaster A.-K."/>
            <person name="Ovreas L."/>
            <person name="Rohde M."/>
            <person name="Galperin M.Y."/>
            <person name="Jogler C."/>
        </authorList>
    </citation>
    <scope>NUCLEOTIDE SEQUENCE [LARGE SCALE GENOMIC DNA]</scope>
    <source>
        <strain evidence="3 4">Pla175</strain>
    </source>
</reference>
<proteinExistence type="predicted"/>
<evidence type="ECO:0000256" key="2">
    <source>
        <dbReference type="SAM" id="SignalP"/>
    </source>
</evidence>
<feature type="chain" id="PRO_5021870159" evidence="2">
    <location>
        <begin position="29"/>
        <end position="399"/>
    </location>
</feature>
<organism evidence="3 4">
    <name type="scientific">Pirellulimonas nuda</name>
    <dbReference type="NCBI Taxonomy" id="2528009"/>
    <lineage>
        <taxon>Bacteria</taxon>
        <taxon>Pseudomonadati</taxon>
        <taxon>Planctomycetota</taxon>
        <taxon>Planctomycetia</taxon>
        <taxon>Pirellulales</taxon>
        <taxon>Lacipirellulaceae</taxon>
        <taxon>Pirellulimonas</taxon>
    </lineage>
</organism>
<evidence type="ECO:0000313" key="3">
    <source>
        <dbReference type="EMBL" id="QDU88117.1"/>
    </source>
</evidence>
<sequence precursor="true">MKNPNRLSPTLMALLAAAFIAAPVGCKAFERRDALAAPGPPAPQVLAPAASVNDIVAAVNANTARVQNLMAGSVSLTLTDMPNLPLLSGTLSAQRPRRLRLRAGTSFTGPEIDLGSNDELFWVWIRQNQPPGVYFARHDQLAGSAAQQWLPIPPEWLLDAIGLVQLDPAAAYQGPLPRQDGTLEITSTETGPAGPLKRVTVVDPTRGWVVEQHLYDTAGQLLASATARKFRYDVTAQASLPSTVSIRVPRANLAFTLDMANVSINQPVSDPAAIYGLPTFEGTPQIDLGRAGGAPIGAAPPSSNAAPVGQLRSPAGYTVPTAYTSPLPAPQRELIPLQATGEPPSVTQAPETMPVVDLGRTATEQTQWRSSGSINADIEADGGPQVERLPPGGVALPLR</sequence>
<gene>
    <name evidence="3" type="ORF">Pla175_14880</name>
</gene>
<feature type="region of interest" description="Disordered" evidence="1">
    <location>
        <begin position="363"/>
        <end position="399"/>
    </location>
</feature>
<evidence type="ECO:0000256" key="1">
    <source>
        <dbReference type="SAM" id="MobiDB-lite"/>
    </source>
</evidence>
<dbReference type="AlphaFoldDB" id="A0A518D9E7"/>
<dbReference type="OrthoDB" id="279598at2"/>
<feature type="compositionally biased region" description="Polar residues" evidence="1">
    <location>
        <begin position="363"/>
        <end position="374"/>
    </location>
</feature>
<keyword evidence="4" id="KW-1185">Reference proteome</keyword>
<keyword evidence="2" id="KW-0732">Signal</keyword>
<dbReference type="KEGG" id="pnd:Pla175_14880"/>
<dbReference type="Proteomes" id="UP000317429">
    <property type="component" value="Chromosome"/>
</dbReference>
<evidence type="ECO:0000313" key="4">
    <source>
        <dbReference type="Proteomes" id="UP000317429"/>
    </source>
</evidence>
<accession>A0A518D9E7</accession>